<dbReference type="GO" id="GO:0004672">
    <property type="term" value="F:protein kinase activity"/>
    <property type="evidence" value="ECO:0007669"/>
    <property type="project" value="InterPro"/>
</dbReference>
<organism evidence="4 5">
    <name type="scientific">Chlamydomonas schloesseri</name>
    <dbReference type="NCBI Taxonomy" id="2026947"/>
    <lineage>
        <taxon>Eukaryota</taxon>
        <taxon>Viridiplantae</taxon>
        <taxon>Chlorophyta</taxon>
        <taxon>core chlorophytes</taxon>
        <taxon>Chlorophyceae</taxon>
        <taxon>CS clade</taxon>
        <taxon>Chlamydomonadales</taxon>
        <taxon>Chlamydomonadaceae</taxon>
        <taxon>Chlamydomonas</taxon>
    </lineage>
</organism>
<dbReference type="PROSITE" id="PS50011">
    <property type="entry name" value="PROTEIN_KINASE_DOM"/>
    <property type="match status" value="1"/>
</dbReference>
<dbReference type="SUPFAM" id="SSF56112">
    <property type="entry name" value="Protein kinase-like (PK-like)"/>
    <property type="match status" value="1"/>
</dbReference>
<feature type="compositionally biased region" description="Low complexity" evidence="2">
    <location>
        <begin position="1430"/>
        <end position="1461"/>
    </location>
</feature>
<feature type="compositionally biased region" description="Gly residues" evidence="2">
    <location>
        <begin position="819"/>
        <end position="832"/>
    </location>
</feature>
<feature type="region of interest" description="Disordered" evidence="2">
    <location>
        <begin position="342"/>
        <end position="370"/>
    </location>
</feature>
<comment type="caution">
    <text evidence="4">The sequence shown here is derived from an EMBL/GenBank/DDBJ whole genome shotgun (WGS) entry which is preliminary data.</text>
</comment>
<dbReference type="PANTHER" id="PTHR46699:SF4">
    <property type="entry name" value="SERINE_THREONINE-PROTEIN KINASE STN7, CHLOROPLASTIC"/>
    <property type="match status" value="1"/>
</dbReference>
<proteinExistence type="predicted"/>
<feature type="region of interest" description="Disordered" evidence="2">
    <location>
        <begin position="507"/>
        <end position="549"/>
    </location>
</feature>
<feature type="region of interest" description="Disordered" evidence="2">
    <location>
        <begin position="1430"/>
        <end position="1472"/>
    </location>
</feature>
<dbReference type="Gene3D" id="1.10.510.10">
    <property type="entry name" value="Transferase(Phosphotransferase) domain 1"/>
    <property type="match status" value="1"/>
</dbReference>
<evidence type="ECO:0000313" key="5">
    <source>
        <dbReference type="Proteomes" id="UP000613740"/>
    </source>
</evidence>
<dbReference type="InterPro" id="IPR002713">
    <property type="entry name" value="FF_domain"/>
</dbReference>
<keyword evidence="5" id="KW-1185">Reference proteome</keyword>
<dbReference type="Gene3D" id="3.30.200.20">
    <property type="entry name" value="Phosphorylase Kinase, domain 1"/>
    <property type="match status" value="1"/>
</dbReference>
<dbReference type="SMART" id="SM00220">
    <property type="entry name" value="S_TKc"/>
    <property type="match status" value="1"/>
</dbReference>
<evidence type="ECO:0000259" key="3">
    <source>
        <dbReference type="PROSITE" id="PS50011"/>
    </source>
</evidence>
<dbReference type="OrthoDB" id="10252171at2759"/>
<dbReference type="InterPro" id="IPR011009">
    <property type="entry name" value="Kinase-like_dom_sf"/>
</dbReference>
<feature type="compositionally biased region" description="Pro residues" evidence="2">
    <location>
        <begin position="876"/>
        <end position="891"/>
    </location>
</feature>
<feature type="region of interest" description="Disordered" evidence="2">
    <location>
        <begin position="719"/>
        <end position="947"/>
    </location>
</feature>
<feature type="coiled-coil region" evidence="1">
    <location>
        <begin position="468"/>
        <end position="495"/>
    </location>
</feature>
<dbReference type="InterPro" id="IPR000719">
    <property type="entry name" value="Prot_kinase_dom"/>
</dbReference>
<dbReference type="InterPro" id="IPR008271">
    <property type="entry name" value="Ser/Thr_kinase_AS"/>
</dbReference>
<feature type="compositionally biased region" description="Low complexity" evidence="2">
    <location>
        <begin position="510"/>
        <end position="530"/>
    </location>
</feature>
<feature type="region of interest" description="Disordered" evidence="2">
    <location>
        <begin position="678"/>
        <end position="707"/>
    </location>
</feature>
<evidence type="ECO:0000256" key="2">
    <source>
        <dbReference type="SAM" id="MobiDB-lite"/>
    </source>
</evidence>
<dbReference type="GO" id="GO:0005524">
    <property type="term" value="F:ATP binding"/>
    <property type="evidence" value="ECO:0007669"/>
    <property type="project" value="InterPro"/>
</dbReference>
<dbReference type="SMART" id="SM00441">
    <property type="entry name" value="FF"/>
    <property type="match status" value="3"/>
</dbReference>
<feature type="compositionally biased region" description="Low complexity" evidence="2">
    <location>
        <begin position="567"/>
        <end position="586"/>
    </location>
</feature>
<protein>
    <recommendedName>
        <fullName evidence="3">Protein kinase domain-containing protein</fullName>
    </recommendedName>
</protein>
<dbReference type="PANTHER" id="PTHR46699">
    <property type="entry name" value="SERINE/THREONINE-PROTEIN KINASE STN8, CHLOROPLASTIC-RELATED"/>
    <property type="match status" value="1"/>
</dbReference>
<evidence type="ECO:0000256" key="1">
    <source>
        <dbReference type="SAM" id="Coils"/>
    </source>
</evidence>
<dbReference type="PROSITE" id="PS00108">
    <property type="entry name" value="PROTEIN_KINASE_ST"/>
    <property type="match status" value="1"/>
</dbReference>
<feature type="compositionally biased region" description="Low complexity" evidence="2">
    <location>
        <begin position="730"/>
        <end position="750"/>
    </location>
</feature>
<sequence>MGEGSFGQVFEGQLNTPQGSQRVVLKRVKTRVEGAEEMSQMEHLLNVYASRVARGHCADFLGYCEVAESEANVRLTAGLWLVWKYEGSKTLAYYLRRRDTTRALAEDLEVAEPVAVPTVMKHIFEGLAAFHAAGLVHRDIKPLNIIFAEDVTRFKLIDLGACADLRTGTNYVPEESILDLNYCPPEQYVMPTDSPHIAKQAGLLKLAISPMLWAKHKPDRFDTWSAGIVMLQLAVPSMRTDRALRAFNANYGPKYKYDLAAWRKGVNLYPRDCALLDANDGLGWDLLQSLLAPRHIQVDDNGGVSFVNDTPFPRISAYEALKHKYIKSALETIAVPAATTAVPVTSGSSSGRGSPGSTTGSRSSGGSLDLTPAVATANRAGTNGRGKAAAAAASSSAAASTASAASTSGTGTSDPLGSALGLWRDMTGRLFDLEAKIMKQASATELQSTTVKRLREQVAAGKADPSVLKQEEKVLDKMQNRLAGLQQDFTSTANQASNIFSFFGFGPKKQQQPAAQQQQAPAAAAQQPAATPSNPMGLPPGFRGSAEKVDKAKASLEALRANAAASAAAASGSRDGTTGASTSTSTSGGGVAAGAASSAAGMFSSMWERFSNRLTDLETKIGNQASATERQSLVVRSLRAKVKAGEAEPALLDKAERTLGRMERRLLALDRDYKQAKQNASGALQGQVPADIDGGRRSGSREQSVAGVAEAVAAAEAALKSSDSDGEGGSSFWSRLLGTPSGRRGSSGASVDGGSGTEKAGSSSQSAAQPQQQAPPPRAPSPLFRRQPSATPAQVQAQAQAAAAQQQQQAAQQRSGSKPNGGGYRSIFGFGGNQQQPAAPAAPAQPLQRSSSPSQRSSSPSRSIFGAFAPQQQQQQPPPPPPAPAPQPAAPAAPQRSSSPLRGGGIFGGLFGRPTSTPPAQPAKPAAPPAPEPAPAVVPPPAVAAGASSGDALLEGAGRVIRSSLGFTGLAAKVAGDLAAAFKADAERYMKEMEVQEAAKKQQRVLDLAFMALLREAQPPVASTTSYEQAEARFGQEAAWMALASEPKRRKLYDSYLAAARKVEEQAAAAAEAGYRAALRRHGVSASSRWEEFRAGLPRDDPSLEAVADPGRRQQLFVEVVAELQLQAALQAAAQKAELEFTALLAEARDPPVTSTSTWALVRKAVAGDPRCQALPEQRRRELFEAYTAKLFEAEAAKVEAAVQEAESAESSADDEPAAAAAVPVVAAAQQAAKPPAAAPVAPAITAAAATAAAAVVNPDAKEPSTATNPALPSTTAAPASAAPAAALAAAASSPSAAAASALEDDDLAAVLASMEAALDTAMKAVASSPAPADLVKGMGGVAAGPAAAAGAKPAAGLGGGNNVVPAAAGGAAGGTAPVFEGSRLEELRREQARLRAEYETMAQRLREMEERLRGQASLINTATTIDDAAATATAPGENGSSNGAAAASSSEGNGSASSNGTYAPARGNNRR</sequence>
<name>A0A835WHA8_9CHLO</name>
<feature type="compositionally biased region" description="Low complexity" evidence="2">
    <location>
        <begin position="793"/>
        <end position="813"/>
    </location>
</feature>
<feature type="compositionally biased region" description="Low complexity" evidence="2">
    <location>
        <begin position="892"/>
        <end position="901"/>
    </location>
</feature>
<feature type="region of interest" description="Disordered" evidence="2">
    <location>
        <begin position="567"/>
        <end position="594"/>
    </location>
</feature>
<dbReference type="Proteomes" id="UP000613740">
    <property type="component" value="Unassembled WGS sequence"/>
</dbReference>
<keyword evidence="1" id="KW-0175">Coiled coil</keyword>
<feature type="compositionally biased region" description="Low complexity" evidence="2">
    <location>
        <begin position="760"/>
        <end position="772"/>
    </location>
</feature>
<feature type="compositionally biased region" description="Pro residues" evidence="2">
    <location>
        <begin position="916"/>
        <end position="942"/>
    </location>
</feature>
<dbReference type="InterPro" id="IPR036517">
    <property type="entry name" value="FF_domain_sf"/>
</dbReference>
<reference evidence="4" key="1">
    <citation type="journal article" date="2020" name="bioRxiv">
        <title>Comparative genomics of Chlamydomonas.</title>
        <authorList>
            <person name="Craig R.J."/>
            <person name="Hasan A.R."/>
            <person name="Ness R.W."/>
            <person name="Keightley P.D."/>
        </authorList>
    </citation>
    <scope>NUCLEOTIDE SEQUENCE</scope>
    <source>
        <strain evidence="4">CCAP 11/173</strain>
    </source>
</reference>
<feature type="compositionally biased region" description="Low complexity" evidence="2">
    <location>
        <begin position="834"/>
        <end position="875"/>
    </location>
</feature>
<feature type="domain" description="Protein kinase" evidence="3">
    <location>
        <begin position="1"/>
        <end position="326"/>
    </location>
</feature>
<feature type="compositionally biased region" description="Gly residues" evidence="2">
    <location>
        <begin position="902"/>
        <end position="911"/>
    </location>
</feature>
<dbReference type="Gene3D" id="1.10.10.440">
    <property type="entry name" value="FF domain"/>
    <property type="match status" value="3"/>
</dbReference>
<dbReference type="Pfam" id="PF00069">
    <property type="entry name" value="Pkinase"/>
    <property type="match status" value="1"/>
</dbReference>
<dbReference type="SUPFAM" id="SSF81698">
    <property type="entry name" value="FF domain"/>
    <property type="match status" value="2"/>
</dbReference>
<accession>A0A835WHA8</accession>
<gene>
    <name evidence="4" type="ORF">HYH02_007756</name>
</gene>
<feature type="compositionally biased region" description="Low complexity" evidence="2">
    <location>
        <begin position="342"/>
        <end position="367"/>
    </location>
</feature>
<feature type="coiled-coil region" evidence="1">
    <location>
        <begin position="1385"/>
        <end position="1416"/>
    </location>
</feature>
<dbReference type="Pfam" id="PF01846">
    <property type="entry name" value="FF"/>
    <property type="match status" value="1"/>
</dbReference>
<dbReference type="EMBL" id="JAEHOD010000022">
    <property type="protein sequence ID" value="KAG2447430.1"/>
    <property type="molecule type" value="Genomic_DNA"/>
</dbReference>
<evidence type="ECO:0000313" key="4">
    <source>
        <dbReference type="EMBL" id="KAG2447430.1"/>
    </source>
</evidence>